<reference evidence="2" key="2">
    <citation type="submission" date="2020-09" db="EMBL/GenBank/DDBJ databases">
        <authorList>
            <person name="Sun Q."/>
            <person name="Ohkuma M."/>
        </authorList>
    </citation>
    <scope>NUCLEOTIDE SEQUENCE</scope>
    <source>
        <strain evidence="2">JCM 4790</strain>
    </source>
</reference>
<feature type="compositionally biased region" description="Basic and acidic residues" evidence="1">
    <location>
        <begin position="62"/>
        <end position="73"/>
    </location>
</feature>
<dbReference type="Proteomes" id="UP000619244">
    <property type="component" value="Unassembled WGS sequence"/>
</dbReference>
<name>A0A918U848_9ACTN</name>
<protein>
    <submittedName>
        <fullName evidence="2">Uncharacterized protein</fullName>
    </submittedName>
</protein>
<evidence type="ECO:0000313" key="3">
    <source>
        <dbReference type="Proteomes" id="UP000619244"/>
    </source>
</evidence>
<accession>A0A918U848</accession>
<feature type="region of interest" description="Disordered" evidence="1">
    <location>
        <begin position="14"/>
        <end position="34"/>
    </location>
</feature>
<evidence type="ECO:0000256" key="1">
    <source>
        <dbReference type="SAM" id="MobiDB-lite"/>
    </source>
</evidence>
<proteinExistence type="predicted"/>
<keyword evidence="3" id="KW-1185">Reference proteome</keyword>
<sequence>MAFFPGPCVRLDAGSTRVEGDHGALSGGSTVPSRPAPTAFQDWYVQWLANTPRTRRPTRTTPEPERPLNETHGHVRPSPTGHIGLYPDNCRWMVSCDVV</sequence>
<reference evidence="2" key="1">
    <citation type="journal article" date="2014" name="Int. J. Syst. Evol. Microbiol.">
        <title>Complete genome sequence of Corynebacterium casei LMG S-19264T (=DSM 44701T), isolated from a smear-ripened cheese.</title>
        <authorList>
            <consortium name="US DOE Joint Genome Institute (JGI-PGF)"/>
            <person name="Walter F."/>
            <person name="Albersmeier A."/>
            <person name="Kalinowski J."/>
            <person name="Ruckert C."/>
        </authorList>
    </citation>
    <scope>NUCLEOTIDE SEQUENCE</scope>
    <source>
        <strain evidence="2">JCM 4790</strain>
    </source>
</reference>
<comment type="caution">
    <text evidence="2">The sequence shown here is derived from an EMBL/GenBank/DDBJ whole genome shotgun (WGS) entry which is preliminary data.</text>
</comment>
<dbReference type="AlphaFoldDB" id="A0A918U848"/>
<dbReference type="EMBL" id="BMVU01000057">
    <property type="protein sequence ID" value="GGY05981.1"/>
    <property type="molecule type" value="Genomic_DNA"/>
</dbReference>
<gene>
    <name evidence="2" type="ORF">GCM10010358_69210</name>
</gene>
<organism evidence="2 3">
    <name type="scientific">Streptomyces minutiscleroticus</name>
    <dbReference type="NCBI Taxonomy" id="68238"/>
    <lineage>
        <taxon>Bacteria</taxon>
        <taxon>Bacillati</taxon>
        <taxon>Actinomycetota</taxon>
        <taxon>Actinomycetes</taxon>
        <taxon>Kitasatosporales</taxon>
        <taxon>Streptomycetaceae</taxon>
        <taxon>Streptomyces</taxon>
    </lineage>
</organism>
<evidence type="ECO:0000313" key="2">
    <source>
        <dbReference type="EMBL" id="GGY05981.1"/>
    </source>
</evidence>
<feature type="region of interest" description="Disordered" evidence="1">
    <location>
        <begin position="51"/>
        <end position="82"/>
    </location>
</feature>